<gene>
    <name evidence="1" type="ORF">P9A14_02580</name>
</gene>
<sequence length="64" mass="7059">MFEVPLLEHTITLLIGAETTLGYDDVIQFDLEQAERFVGLLAAAVERSKADLVNNADFFEEAAS</sequence>
<dbReference type="Proteomes" id="UP001213504">
    <property type="component" value="Chromosome"/>
</dbReference>
<name>A0AAX3T8H0_9ACTN</name>
<reference evidence="1" key="1">
    <citation type="submission" date="2023-04" db="EMBL/GenBank/DDBJ databases">
        <title>Complete genome sequence of a phthalic acid esters degrading bacterial strain.</title>
        <authorList>
            <person name="Weng L."/>
            <person name="Jia Y."/>
            <person name="Ren L."/>
        </authorList>
    </citation>
    <scope>NUCLEOTIDE SEQUENCE</scope>
    <source>
        <strain evidence="1">RL-LY01</strain>
    </source>
</reference>
<dbReference type="EMBL" id="CP121270">
    <property type="protein sequence ID" value="WFP25430.1"/>
    <property type="molecule type" value="Genomic_DNA"/>
</dbReference>
<evidence type="ECO:0000313" key="2">
    <source>
        <dbReference type="Proteomes" id="UP001213504"/>
    </source>
</evidence>
<evidence type="ECO:0000313" key="1">
    <source>
        <dbReference type="EMBL" id="WFP25430.1"/>
    </source>
</evidence>
<dbReference type="AlphaFoldDB" id="A0AAX3T8H0"/>
<organism evidence="1 2">
    <name type="scientific">Gordonia hongkongensis</name>
    <dbReference type="NCBI Taxonomy" id="1701090"/>
    <lineage>
        <taxon>Bacteria</taxon>
        <taxon>Bacillati</taxon>
        <taxon>Actinomycetota</taxon>
        <taxon>Actinomycetes</taxon>
        <taxon>Mycobacteriales</taxon>
        <taxon>Gordoniaceae</taxon>
        <taxon>Gordonia</taxon>
    </lineage>
</organism>
<accession>A0AAX3T8H0</accession>
<protein>
    <submittedName>
        <fullName evidence="1">Uncharacterized protein</fullName>
    </submittedName>
</protein>
<dbReference type="RefSeq" id="WP_165630666.1">
    <property type="nucleotide sequence ID" value="NZ_CP121270.1"/>
</dbReference>
<proteinExistence type="predicted"/>